<dbReference type="STRING" id="212667.VFDL14_11490"/>
<dbReference type="CDD" id="cd02612">
    <property type="entry name" value="HAD_PGPPase"/>
    <property type="match status" value="1"/>
</dbReference>
<evidence type="ECO:0000256" key="3">
    <source>
        <dbReference type="ARBA" id="ARBA00022842"/>
    </source>
</evidence>
<keyword evidence="3" id="KW-0460">Magnesium</keyword>
<evidence type="ECO:0000313" key="4">
    <source>
        <dbReference type="EMBL" id="KDN26500.1"/>
    </source>
</evidence>
<dbReference type="EMBL" id="JFFR01000033">
    <property type="protein sequence ID" value="KDN26500.1"/>
    <property type="molecule type" value="Genomic_DNA"/>
</dbReference>
<dbReference type="Pfam" id="PF12710">
    <property type="entry name" value="HAD"/>
    <property type="match status" value="1"/>
</dbReference>
<dbReference type="OrthoDB" id="9784466at2"/>
<sequence length="219" mass="24976">MSKPLYVFDMDETLVNGDAAMMWNEFLVEKGIASDASFVEEDQRLMGLYTQGKLDMEDYLTFAMQPLGDMTTQQVNPLVEECVDTKVLPNLFKQTLPLIEQLKRDEIDMLIISASVTFLVEVVGRKLGIPEALGIDLVEKQGRYTSKIEGVPSYREGKVTRLEQWIAAQPATYSEIHFYTDSINDLSLCEYADYAYLVNPCPRLKALADRPNWQILNWD</sequence>
<keyword evidence="1" id="KW-0479">Metal-binding</keyword>
<dbReference type="InterPro" id="IPR006385">
    <property type="entry name" value="HAD_hydro_SerB1"/>
</dbReference>
<keyword evidence="5" id="KW-1185">Reference proteome</keyword>
<dbReference type="PANTHER" id="PTHR43344">
    <property type="entry name" value="PHOSPHOSERINE PHOSPHATASE"/>
    <property type="match status" value="1"/>
</dbReference>
<dbReference type="Proteomes" id="UP000027219">
    <property type="component" value="Unassembled WGS sequence"/>
</dbReference>
<dbReference type="Gene3D" id="1.20.1440.100">
    <property type="entry name" value="SG protein - dephosphorylation function"/>
    <property type="match status" value="1"/>
</dbReference>
<name>A0A066UHE8_9VIBR</name>
<organism evidence="4 5">
    <name type="scientific">Vibrio fortis</name>
    <dbReference type="NCBI Taxonomy" id="212667"/>
    <lineage>
        <taxon>Bacteria</taxon>
        <taxon>Pseudomonadati</taxon>
        <taxon>Pseudomonadota</taxon>
        <taxon>Gammaproteobacteria</taxon>
        <taxon>Vibrionales</taxon>
        <taxon>Vibrionaceae</taxon>
        <taxon>Vibrio</taxon>
    </lineage>
</organism>
<dbReference type="PANTHER" id="PTHR43344:SF13">
    <property type="entry name" value="PHOSPHATASE RV3661-RELATED"/>
    <property type="match status" value="1"/>
</dbReference>
<dbReference type="Gene3D" id="3.40.50.1000">
    <property type="entry name" value="HAD superfamily/HAD-like"/>
    <property type="match status" value="1"/>
</dbReference>
<evidence type="ECO:0000256" key="1">
    <source>
        <dbReference type="ARBA" id="ARBA00022723"/>
    </source>
</evidence>
<dbReference type="InterPro" id="IPR036412">
    <property type="entry name" value="HAD-like_sf"/>
</dbReference>
<proteinExistence type="predicted"/>
<dbReference type="AlphaFoldDB" id="A0A066UHE8"/>
<dbReference type="NCBIfam" id="TIGR01488">
    <property type="entry name" value="HAD-SF-IB"/>
    <property type="match status" value="1"/>
</dbReference>
<protein>
    <submittedName>
        <fullName evidence="4">HAD family hydrolase</fullName>
    </submittedName>
</protein>
<dbReference type="InterPro" id="IPR050582">
    <property type="entry name" value="HAD-like_SerB"/>
</dbReference>
<dbReference type="RefSeq" id="WP_032553810.1">
    <property type="nucleotide sequence ID" value="NZ_JFFR01000033.1"/>
</dbReference>
<dbReference type="GO" id="GO:0046872">
    <property type="term" value="F:metal ion binding"/>
    <property type="evidence" value="ECO:0007669"/>
    <property type="project" value="UniProtKB-KW"/>
</dbReference>
<dbReference type="InterPro" id="IPR023214">
    <property type="entry name" value="HAD_sf"/>
</dbReference>
<reference evidence="4 5" key="1">
    <citation type="submission" date="2014-02" db="EMBL/GenBank/DDBJ databases">
        <title>Vibrio fortis Dalian14 Genome Sequencing.</title>
        <authorList>
            <person name="Wang Y."/>
            <person name="Song L."/>
            <person name="Liu G."/>
            <person name="Ding J."/>
        </authorList>
    </citation>
    <scope>NUCLEOTIDE SEQUENCE [LARGE SCALE GENOMIC DNA]</scope>
    <source>
        <strain evidence="4 5">Dalian14</strain>
    </source>
</reference>
<comment type="caution">
    <text evidence="4">The sequence shown here is derived from an EMBL/GenBank/DDBJ whole genome shotgun (WGS) entry which is preliminary data.</text>
</comment>
<keyword evidence="2 4" id="KW-0378">Hydrolase</keyword>
<dbReference type="NCBIfam" id="TIGR01490">
    <property type="entry name" value="HAD-SF-IB-hyp1"/>
    <property type="match status" value="1"/>
</dbReference>
<dbReference type="SUPFAM" id="SSF56784">
    <property type="entry name" value="HAD-like"/>
    <property type="match status" value="1"/>
</dbReference>
<evidence type="ECO:0000313" key="5">
    <source>
        <dbReference type="Proteomes" id="UP000027219"/>
    </source>
</evidence>
<evidence type="ECO:0000256" key="2">
    <source>
        <dbReference type="ARBA" id="ARBA00022801"/>
    </source>
</evidence>
<gene>
    <name evidence="4" type="ORF">VFDL14_11490</name>
</gene>
<dbReference type="GO" id="GO:0016787">
    <property type="term" value="F:hydrolase activity"/>
    <property type="evidence" value="ECO:0007669"/>
    <property type="project" value="UniProtKB-KW"/>
</dbReference>
<accession>A0A066UHE8</accession>